<evidence type="ECO:0000256" key="1">
    <source>
        <dbReference type="ARBA" id="ARBA00022485"/>
    </source>
</evidence>
<accession>X0V599</accession>
<comment type="caution">
    <text evidence="6">The sequence shown here is derived from an EMBL/GenBank/DDBJ whole genome shotgun (WGS) entry which is preliminary data.</text>
</comment>
<evidence type="ECO:0008006" key="7">
    <source>
        <dbReference type="Google" id="ProtNLM"/>
    </source>
</evidence>
<evidence type="ECO:0000313" key="6">
    <source>
        <dbReference type="EMBL" id="GAG07663.1"/>
    </source>
</evidence>
<dbReference type="InterPro" id="IPR036188">
    <property type="entry name" value="FAD/NAD-bd_sf"/>
</dbReference>
<keyword evidence="1" id="KW-0004">4Fe-4S</keyword>
<keyword evidence="2" id="KW-0479">Metal-binding</keyword>
<evidence type="ECO:0000256" key="4">
    <source>
        <dbReference type="ARBA" id="ARBA00023004"/>
    </source>
</evidence>
<organism evidence="6">
    <name type="scientific">marine sediment metagenome</name>
    <dbReference type="NCBI Taxonomy" id="412755"/>
    <lineage>
        <taxon>unclassified sequences</taxon>
        <taxon>metagenomes</taxon>
        <taxon>ecological metagenomes</taxon>
    </lineage>
</organism>
<keyword evidence="3" id="KW-0560">Oxidoreductase</keyword>
<keyword evidence="5" id="KW-0411">Iron-sulfur</keyword>
<evidence type="ECO:0000256" key="5">
    <source>
        <dbReference type="ARBA" id="ARBA00023014"/>
    </source>
</evidence>
<evidence type="ECO:0000256" key="3">
    <source>
        <dbReference type="ARBA" id="ARBA00023002"/>
    </source>
</evidence>
<sequence>LIKLVEENEKIEIFKSAEILSIEGYVGNFKSKILSENMEKEIEHGVVVVATGALEYEPTEYMYGKDGRIITQLELEQLLAEDKINPKNVVMIQCVGSRGEKVPYCSRICCTTAIKNALQIKEREPDAKVYVLYRDIRTYGFREDFYDKALEKGITFLRYDVDSKPRVEVASGRLKVTVKEPLIDEKISFNPDFVVLSVAQVPDPNNEDLSKSLKVPLSKDGFFLEAHMKLRPVDFATEGVFLCGSAHSPKFIDESISQAEAVVSRA</sequence>
<name>X0V599_9ZZZZ</name>
<dbReference type="PANTHER" id="PTHR43498">
    <property type="entry name" value="FERREDOXIN:COB-COM HETERODISULFIDE REDUCTASE SUBUNIT A"/>
    <property type="match status" value="1"/>
</dbReference>
<dbReference type="InterPro" id="IPR039650">
    <property type="entry name" value="HdrA-like"/>
</dbReference>
<protein>
    <recommendedName>
        <fullName evidence="7">FAD/NAD(P)-binding domain-containing protein</fullName>
    </recommendedName>
</protein>
<dbReference type="PANTHER" id="PTHR43498:SF1">
    <property type="entry name" value="COB--COM HETERODISULFIDE REDUCTASE IRON-SULFUR SUBUNIT A"/>
    <property type="match status" value="1"/>
</dbReference>
<dbReference type="GO" id="GO:0046872">
    <property type="term" value="F:metal ion binding"/>
    <property type="evidence" value="ECO:0007669"/>
    <property type="project" value="UniProtKB-KW"/>
</dbReference>
<dbReference type="GO" id="GO:0016491">
    <property type="term" value="F:oxidoreductase activity"/>
    <property type="evidence" value="ECO:0007669"/>
    <property type="project" value="UniProtKB-KW"/>
</dbReference>
<evidence type="ECO:0000256" key="2">
    <source>
        <dbReference type="ARBA" id="ARBA00022723"/>
    </source>
</evidence>
<dbReference type="EMBL" id="BARS01025744">
    <property type="protein sequence ID" value="GAG07663.1"/>
    <property type="molecule type" value="Genomic_DNA"/>
</dbReference>
<proteinExistence type="predicted"/>
<reference evidence="6" key="1">
    <citation type="journal article" date="2014" name="Front. Microbiol.">
        <title>High frequency of phylogenetically diverse reductive dehalogenase-homologous genes in deep subseafloor sedimentary metagenomes.</title>
        <authorList>
            <person name="Kawai M."/>
            <person name="Futagami T."/>
            <person name="Toyoda A."/>
            <person name="Takaki Y."/>
            <person name="Nishi S."/>
            <person name="Hori S."/>
            <person name="Arai W."/>
            <person name="Tsubouchi T."/>
            <person name="Morono Y."/>
            <person name="Uchiyama I."/>
            <person name="Ito T."/>
            <person name="Fujiyama A."/>
            <person name="Inagaki F."/>
            <person name="Takami H."/>
        </authorList>
    </citation>
    <scope>NUCLEOTIDE SEQUENCE</scope>
    <source>
        <strain evidence="6">Expedition CK06-06</strain>
    </source>
</reference>
<dbReference type="SUPFAM" id="SSF51905">
    <property type="entry name" value="FAD/NAD(P)-binding domain"/>
    <property type="match status" value="1"/>
</dbReference>
<dbReference type="AlphaFoldDB" id="X0V599"/>
<keyword evidence="4" id="KW-0408">Iron</keyword>
<feature type="non-terminal residue" evidence="6">
    <location>
        <position position="266"/>
    </location>
</feature>
<gene>
    <name evidence="6" type="ORF">S01H1_40643</name>
</gene>
<feature type="non-terminal residue" evidence="6">
    <location>
        <position position="1"/>
    </location>
</feature>
<dbReference type="GO" id="GO:0051539">
    <property type="term" value="F:4 iron, 4 sulfur cluster binding"/>
    <property type="evidence" value="ECO:0007669"/>
    <property type="project" value="UniProtKB-KW"/>
</dbReference>